<dbReference type="RefSeq" id="WP_156558659.1">
    <property type="nucleotide sequence ID" value="NZ_CACRTV010000007.1"/>
</dbReference>
<proteinExistence type="predicted"/>
<dbReference type="EMBL" id="CACRTV010000007">
    <property type="protein sequence ID" value="VYT62933.1"/>
    <property type="molecule type" value="Genomic_DNA"/>
</dbReference>
<accession>A0A6N2Y9Q3</accession>
<evidence type="ECO:0000313" key="1">
    <source>
        <dbReference type="EMBL" id="VYT62933.1"/>
    </source>
</evidence>
<reference evidence="1" key="1">
    <citation type="submission" date="2019-11" db="EMBL/GenBank/DDBJ databases">
        <authorList>
            <person name="Feng L."/>
        </authorList>
    </citation>
    <scope>NUCLEOTIDE SEQUENCE</scope>
    <source>
        <strain evidence="1">CParaputrificumLFYP93</strain>
    </source>
</reference>
<gene>
    <name evidence="1" type="ORF">CPLFYP93_00194</name>
</gene>
<dbReference type="AlphaFoldDB" id="A0A6N2Y9Q3"/>
<sequence>MGYSYERNTDAYYIYKDKYKKYKDLSKNLNEYYNELIVKLNKLDGYLSALRKVGTTNYDNIYGKPINVFNDKCIRTSKDIQVRIKDYKIICSSIKNSLDTAISKRDYYKSKRDYEKSNPEIVYVKWWWED</sequence>
<organism evidence="1">
    <name type="scientific">Clostridium paraputrificum</name>
    <dbReference type="NCBI Taxonomy" id="29363"/>
    <lineage>
        <taxon>Bacteria</taxon>
        <taxon>Bacillati</taxon>
        <taxon>Bacillota</taxon>
        <taxon>Clostridia</taxon>
        <taxon>Eubacteriales</taxon>
        <taxon>Clostridiaceae</taxon>
        <taxon>Clostridium</taxon>
    </lineage>
</organism>
<protein>
    <submittedName>
        <fullName evidence="1">Uncharacterized protein</fullName>
    </submittedName>
</protein>
<name>A0A6N2Y9Q3_9CLOT</name>